<dbReference type="RefSeq" id="WP_359770535.1">
    <property type="nucleotide sequence ID" value="NZ_JBEYRR010000001.1"/>
</dbReference>
<dbReference type="Proteomes" id="UP001553843">
    <property type="component" value="Unassembled WGS sequence"/>
</dbReference>
<comment type="caution">
    <text evidence="1">The sequence shown here is derived from an EMBL/GenBank/DDBJ whole genome shotgun (WGS) entry which is preliminary data.</text>
</comment>
<reference evidence="1 2" key="1">
    <citation type="submission" date="2024-06" db="EMBL/GenBank/DDBJ databases">
        <title>The Natural Products Discovery Center: Release of the First 8490 Sequenced Strains for Exploring Actinobacteria Biosynthetic Diversity.</title>
        <authorList>
            <person name="Kalkreuter E."/>
            <person name="Kautsar S.A."/>
            <person name="Yang D."/>
            <person name="Bader C.D."/>
            <person name="Teijaro C.N."/>
            <person name="Fluegel L."/>
            <person name="Davis C.M."/>
            <person name="Simpson J.R."/>
            <person name="Lauterbach L."/>
            <person name="Steele A.D."/>
            <person name="Gui C."/>
            <person name="Meng S."/>
            <person name="Li G."/>
            <person name="Viehrig K."/>
            <person name="Ye F."/>
            <person name="Su P."/>
            <person name="Kiefer A.F."/>
            <person name="Nichols A."/>
            <person name="Cepeda A.J."/>
            <person name="Yan W."/>
            <person name="Fan B."/>
            <person name="Jiang Y."/>
            <person name="Adhikari A."/>
            <person name="Zheng C.-J."/>
            <person name="Schuster L."/>
            <person name="Cowan T.M."/>
            <person name="Smanski M.J."/>
            <person name="Chevrette M.G."/>
            <person name="De Carvalho L.P.S."/>
            <person name="Shen B."/>
        </authorList>
    </citation>
    <scope>NUCLEOTIDE SEQUENCE [LARGE SCALE GENOMIC DNA]</scope>
    <source>
        <strain evidence="1 2">NPDC047833</strain>
    </source>
</reference>
<gene>
    <name evidence="1" type="ORF">AB0887_11110</name>
</gene>
<protein>
    <submittedName>
        <fullName evidence="1">Uncharacterized protein</fullName>
    </submittedName>
</protein>
<proteinExistence type="predicted"/>
<evidence type="ECO:0000313" key="1">
    <source>
        <dbReference type="EMBL" id="MEW2362492.1"/>
    </source>
</evidence>
<evidence type="ECO:0000313" key="2">
    <source>
        <dbReference type="Proteomes" id="UP001553843"/>
    </source>
</evidence>
<keyword evidence="2" id="KW-1185">Reference proteome</keyword>
<accession>A0ABV3LVW1</accession>
<sequence>MAAVRGALKKAARERTTTSWNRLEHQLGSALPSLTTNERVQVLVQVDRSTAGNEPLLSSLLAAGDPHFAFQYYRHVLTALDLDAPDDDEELQDVVAADAEQVLTDWRFR</sequence>
<dbReference type="EMBL" id="JBEYRS010000003">
    <property type="protein sequence ID" value="MEW2362492.1"/>
    <property type="molecule type" value="Genomic_DNA"/>
</dbReference>
<name>A0ABV3LVW1_9ACTN</name>
<organism evidence="1 2">
    <name type="scientific">Streptomyces huasconensis</name>
    <dbReference type="NCBI Taxonomy" id="1854574"/>
    <lineage>
        <taxon>Bacteria</taxon>
        <taxon>Bacillati</taxon>
        <taxon>Actinomycetota</taxon>
        <taxon>Actinomycetes</taxon>
        <taxon>Kitasatosporales</taxon>
        <taxon>Streptomycetaceae</taxon>
        <taxon>Streptomyces</taxon>
    </lineage>
</organism>